<evidence type="ECO:0000313" key="3">
    <source>
        <dbReference type="EMBL" id="MBO1835232.1"/>
    </source>
</evidence>
<dbReference type="AlphaFoldDB" id="A0A1E3FN69"/>
<evidence type="ECO:0000313" key="4">
    <source>
        <dbReference type="EMBL" id="WFN24119.1"/>
    </source>
</evidence>
<evidence type="ECO:0000313" key="6">
    <source>
        <dbReference type="Proteomes" id="UP000664048"/>
    </source>
</evidence>
<sequence length="128" mass="13066">MTKQKKGALSKLSAIRARITAERVGRIYSVAIVGGYTFLALTDPATAQSLRSAGESVFNTIYGVVGVAGGIAGVTTAINWKMGNFLGARDPKQAFVNSLIGTGAAFGIVGIVQWVKTATAGSSSISGV</sequence>
<proteinExistence type="predicted"/>
<gene>
    <name evidence="3" type="ORF">J4M89_38205</name>
    <name evidence="2" type="ORF">JIN94_37485</name>
    <name evidence="4" type="ORF">LXE91_43420</name>
</gene>
<dbReference type="EMBL" id="JAGEMX010000027">
    <property type="protein sequence ID" value="MBO1835232.1"/>
    <property type="molecule type" value="Genomic_DNA"/>
</dbReference>
<feature type="transmembrane region" description="Helical" evidence="1">
    <location>
        <begin position="94"/>
        <end position="115"/>
    </location>
</feature>
<organism evidence="2 5">
    <name type="scientific">Burkholderia contaminans</name>
    <dbReference type="NCBI Taxonomy" id="488447"/>
    <lineage>
        <taxon>Bacteria</taxon>
        <taxon>Pseudomonadati</taxon>
        <taxon>Pseudomonadota</taxon>
        <taxon>Betaproteobacteria</taxon>
        <taxon>Burkholderiales</taxon>
        <taxon>Burkholderiaceae</taxon>
        <taxon>Burkholderia</taxon>
        <taxon>Burkholderia cepacia complex</taxon>
    </lineage>
</organism>
<dbReference type="RefSeq" id="WP_039341532.1">
    <property type="nucleotide sequence ID" value="NZ_CABVQA010000061.1"/>
</dbReference>
<accession>A0A1E3FN69</accession>
<reference evidence="3 6" key="2">
    <citation type="submission" date="2021-03" db="EMBL/GenBank/DDBJ databases">
        <title>Clinical course, treatment and visual outcome of an outbreak of Burkholderia contaminans endophthalmitis following cataract surgery.</title>
        <authorList>
            <person name="Lind C."/>
            <person name="Olsen K."/>
            <person name="Angelsen N.K."/>
            <person name="Krefting E.A."/>
            <person name="Fossen K."/>
            <person name="Gravningen K."/>
            <person name="Depoorter E."/>
            <person name="Vandamme P."/>
            <person name="Bertelsen G."/>
        </authorList>
    </citation>
    <scope>NUCLEOTIDE SEQUENCE [LARGE SCALE GENOMIC DNA]</scope>
    <source>
        <strain evidence="3 6">51242556</strain>
    </source>
</reference>
<reference evidence="4 7" key="3">
    <citation type="submission" date="2021-12" db="EMBL/GenBank/DDBJ databases">
        <title>Genomic and phenotypic characterization of three Burkholderia contaminans isolates recovered from different sources.</title>
        <authorList>
            <person name="Lopez De Volder A."/>
            <person name="Fan Y."/>
            <person name="Nunvar J."/>
            <person name="Herrera T."/>
            <person name="Timp W."/>
            <person name="Degrossi J."/>
        </authorList>
    </citation>
    <scope>NUCLEOTIDE SEQUENCE [LARGE SCALE GENOMIC DNA]</scope>
    <source>
        <strain evidence="4 7">LMG 23361</strain>
        <plasmid evidence="4 7">unnamed4</plasmid>
    </source>
</reference>
<dbReference type="OrthoDB" id="8912250at2"/>
<feature type="transmembrane region" description="Helical" evidence="1">
    <location>
        <begin position="61"/>
        <end position="82"/>
    </location>
</feature>
<dbReference type="Proteomes" id="UP000611459">
    <property type="component" value="Unassembled WGS sequence"/>
</dbReference>
<protein>
    <submittedName>
        <fullName evidence="2">Uncharacterized protein</fullName>
    </submittedName>
</protein>
<evidence type="ECO:0000313" key="7">
    <source>
        <dbReference type="Proteomes" id="UP001220209"/>
    </source>
</evidence>
<keyword evidence="1" id="KW-1133">Transmembrane helix</keyword>
<feature type="transmembrane region" description="Helical" evidence="1">
    <location>
        <begin position="21"/>
        <end position="41"/>
    </location>
</feature>
<geneLocation type="plasmid" evidence="4 7">
    <name>unnamed4</name>
</geneLocation>
<evidence type="ECO:0000313" key="2">
    <source>
        <dbReference type="EMBL" id="MBK1935590.1"/>
    </source>
</evidence>
<dbReference type="Proteomes" id="UP000664048">
    <property type="component" value="Unassembled WGS sequence"/>
</dbReference>
<evidence type="ECO:0000256" key="1">
    <source>
        <dbReference type="SAM" id="Phobius"/>
    </source>
</evidence>
<keyword evidence="1" id="KW-0812">Transmembrane</keyword>
<keyword evidence="4" id="KW-0614">Plasmid</keyword>
<keyword evidence="1" id="KW-0472">Membrane</keyword>
<name>A0A1E3FN69_9BURK</name>
<dbReference type="EMBL" id="CP090646">
    <property type="protein sequence ID" value="WFN24119.1"/>
    <property type="molecule type" value="Genomic_DNA"/>
</dbReference>
<keyword evidence="6" id="KW-1185">Reference proteome</keyword>
<dbReference type="EMBL" id="JAENIB010000033">
    <property type="protein sequence ID" value="MBK1935590.1"/>
    <property type="molecule type" value="Genomic_DNA"/>
</dbReference>
<reference evidence="2" key="1">
    <citation type="submission" date="2021-01" db="EMBL/GenBank/DDBJ databases">
        <title>Outbreak of Burkholderia contaminns endophthalmitis traced to a clinical ventilation system.</title>
        <authorList>
            <person name="Lipuma J."/>
            <person name="Spilker T."/>
            <person name="Kratholm J."/>
        </authorList>
    </citation>
    <scope>NUCLEOTIDE SEQUENCE</scope>
    <source>
        <strain evidence="2">HI4954</strain>
    </source>
</reference>
<dbReference type="Proteomes" id="UP001220209">
    <property type="component" value="Plasmid unnamed4"/>
</dbReference>
<evidence type="ECO:0000313" key="5">
    <source>
        <dbReference type="Proteomes" id="UP000611459"/>
    </source>
</evidence>